<organism evidence="4 5">
    <name type="scientific">Spirosoma soli</name>
    <dbReference type="NCBI Taxonomy" id="1770529"/>
    <lineage>
        <taxon>Bacteria</taxon>
        <taxon>Pseudomonadati</taxon>
        <taxon>Bacteroidota</taxon>
        <taxon>Cytophagia</taxon>
        <taxon>Cytophagales</taxon>
        <taxon>Cytophagaceae</taxon>
        <taxon>Spirosoma</taxon>
    </lineage>
</organism>
<dbReference type="InterPro" id="IPR054246">
    <property type="entry name" value="DUF6973"/>
</dbReference>
<evidence type="ECO:0000256" key="1">
    <source>
        <dbReference type="SAM" id="MobiDB-lite"/>
    </source>
</evidence>
<evidence type="ECO:0000259" key="3">
    <source>
        <dbReference type="Pfam" id="PF22322"/>
    </source>
</evidence>
<feature type="chain" id="PRO_5045379933" evidence="2">
    <location>
        <begin position="20"/>
        <end position="558"/>
    </location>
</feature>
<keyword evidence="5" id="KW-1185">Reference proteome</keyword>
<dbReference type="Proteomes" id="UP001597469">
    <property type="component" value="Unassembled WGS sequence"/>
</dbReference>
<gene>
    <name evidence="4" type="ORF">ACFSUS_00045</name>
</gene>
<dbReference type="RefSeq" id="WP_381517318.1">
    <property type="nucleotide sequence ID" value="NZ_JBHULN010000001.1"/>
</dbReference>
<protein>
    <submittedName>
        <fullName evidence="4">DUF6973 domain-containing protein</fullName>
    </submittedName>
</protein>
<feature type="compositionally biased region" description="Basic and acidic residues" evidence="1">
    <location>
        <begin position="46"/>
        <end position="63"/>
    </location>
</feature>
<name>A0ABW5M066_9BACT</name>
<accession>A0ABW5M066</accession>
<comment type="caution">
    <text evidence="4">The sequence shown here is derived from an EMBL/GenBank/DDBJ whole genome shotgun (WGS) entry which is preliminary data.</text>
</comment>
<feature type="region of interest" description="Disordered" evidence="1">
    <location>
        <begin position="30"/>
        <end position="63"/>
    </location>
</feature>
<reference evidence="5" key="1">
    <citation type="journal article" date="2019" name="Int. J. Syst. Evol. Microbiol.">
        <title>The Global Catalogue of Microorganisms (GCM) 10K type strain sequencing project: providing services to taxonomists for standard genome sequencing and annotation.</title>
        <authorList>
            <consortium name="The Broad Institute Genomics Platform"/>
            <consortium name="The Broad Institute Genome Sequencing Center for Infectious Disease"/>
            <person name="Wu L."/>
            <person name="Ma J."/>
        </authorList>
    </citation>
    <scope>NUCLEOTIDE SEQUENCE [LARGE SCALE GENOMIC DNA]</scope>
    <source>
        <strain evidence="5">KCTC 42805</strain>
    </source>
</reference>
<feature type="signal peptide" evidence="2">
    <location>
        <begin position="1"/>
        <end position="19"/>
    </location>
</feature>
<evidence type="ECO:0000313" key="5">
    <source>
        <dbReference type="Proteomes" id="UP001597469"/>
    </source>
</evidence>
<proteinExistence type="predicted"/>
<dbReference type="EMBL" id="JBHULN010000001">
    <property type="protein sequence ID" value="MFD2569002.1"/>
    <property type="molecule type" value="Genomic_DNA"/>
</dbReference>
<dbReference type="Pfam" id="PF22322">
    <property type="entry name" value="DUF6973"/>
    <property type="match status" value="1"/>
</dbReference>
<feature type="domain" description="DUF6973" evidence="3">
    <location>
        <begin position="431"/>
        <end position="545"/>
    </location>
</feature>
<evidence type="ECO:0000313" key="4">
    <source>
        <dbReference type="EMBL" id="MFD2569002.1"/>
    </source>
</evidence>
<keyword evidence="2" id="KW-0732">Signal</keyword>
<sequence length="558" mass="60471">MKNVYLLSLLLLFGNGLCAQPNRLYPLQTDSGAVNVDQPNNPGRFAQHDTLRRSADSRAEGEAAPKTLTLEQLPGLVPALSRVQTPLIAVRKGDSVRTELFTRYNLKRDLKTTLRQSLEMGTLAYLANQPLPLTAIPEARPSVDQRNRLNMGVGIMLPLSQLLRIDKKPDAWLQYEIYSQDTVLVATRKAPISRRARKRWWLSEIASRVPENGFIRISYINHSRRPIWLSGLSIESVRTEDSVKGARSAADSSVVDSLDAPPAKPAGSIADELGLQSGGECQPNPGCNVCNPASDCYDPCICQPGSCLPPVDCNRCDPSSGCYDRCACNPADCTPPNPCQTNPYSCECNPAICNPCLLNPNSCECNPANCNPPNPCQTNPNSCACGNYAAANPCECSGVGCNPPNPPSENDQAIAILQQEGFANSCEINYMINHAIHAPSVLANRRTVEAFIRDNFRAGNDNGDSPENAIKHALYQAINVCSIGADDTRALAQLHEECDGRRFGTNQSFNMDTHNNNVGIAIGQNWQANGCNLSNLAAAVIEAFQQGRLIKIDGTPTP</sequence>
<feature type="compositionally biased region" description="Polar residues" evidence="1">
    <location>
        <begin position="30"/>
        <end position="41"/>
    </location>
</feature>
<evidence type="ECO:0000256" key="2">
    <source>
        <dbReference type="SAM" id="SignalP"/>
    </source>
</evidence>